<evidence type="ECO:0008006" key="4">
    <source>
        <dbReference type="Google" id="ProtNLM"/>
    </source>
</evidence>
<keyword evidence="1" id="KW-0812">Transmembrane</keyword>
<keyword evidence="3" id="KW-1185">Reference proteome</keyword>
<accession>E0SSK3</accession>
<proteinExistence type="predicted"/>
<feature type="transmembrane region" description="Helical" evidence="1">
    <location>
        <begin position="371"/>
        <end position="387"/>
    </location>
</feature>
<feature type="transmembrane region" description="Helical" evidence="1">
    <location>
        <begin position="287"/>
        <end position="306"/>
    </location>
</feature>
<evidence type="ECO:0000256" key="1">
    <source>
        <dbReference type="SAM" id="Phobius"/>
    </source>
</evidence>
<dbReference type="EMBL" id="CP002098">
    <property type="protein sequence ID" value="ADM28588.1"/>
    <property type="molecule type" value="Genomic_DNA"/>
</dbReference>
<dbReference type="STRING" id="583356.Igag_1791"/>
<feature type="transmembrane region" description="Helical" evidence="1">
    <location>
        <begin position="312"/>
        <end position="333"/>
    </location>
</feature>
<dbReference type="BioCyc" id="IAGG583356:GHAH-1778-MONOMER"/>
<dbReference type="KEGG" id="iag:Igag_1791"/>
<organism evidence="2 3">
    <name type="scientific">Ignisphaera aggregans (strain DSM 17230 / JCM 13409 / AQ1.S1)</name>
    <dbReference type="NCBI Taxonomy" id="583356"/>
    <lineage>
        <taxon>Archaea</taxon>
        <taxon>Thermoproteota</taxon>
        <taxon>Thermoprotei</taxon>
        <taxon>Desulfurococcales</taxon>
        <taxon>Desulfurococcaceae</taxon>
        <taxon>Ignisphaera</taxon>
    </lineage>
</organism>
<keyword evidence="1" id="KW-0472">Membrane</keyword>
<protein>
    <recommendedName>
        <fullName evidence="4">MFS transporter</fullName>
    </recommendedName>
</protein>
<dbReference type="HOGENOM" id="CLU_059141_0_0_2"/>
<feature type="transmembrane region" description="Helical" evidence="1">
    <location>
        <begin position="90"/>
        <end position="112"/>
    </location>
</feature>
<dbReference type="AlphaFoldDB" id="E0SSK3"/>
<feature type="transmembrane region" description="Helical" evidence="1">
    <location>
        <begin position="65"/>
        <end position="84"/>
    </location>
</feature>
<reference evidence="2 3" key="1">
    <citation type="journal article" date="2010" name="Stand. Genomic Sci.">
        <title>Complete genome sequence of Ignisphaera aggregans type strain (AQ1.S1).</title>
        <authorList>
            <person name="Goker M."/>
            <person name="Held B."/>
            <person name="Lapidus A."/>
            <person name="Nolan M."/>
            <person name="Spring S."/>
            <person name="Yasawong M."/>
            <person name="Lucas S."/>
            <person name="Glavina Del Rio T."/>
            <person name="Tice H."/>
            <person name="Cheng J.F."/>
            <person name="Goodwin L."/>
            <person name="Tapia R."/>
            <person name="Pitluck S."/>
            <person name="Liolios K."/>
            <person name="Ivanova N."/>
            <person name="Mavromatis K."/>
            <person name="Mikhailova N."/>
            <person name="Pati A."/>
            <person name="Chen A."/>
            <person name="Palaniappan K."/>
            <person name="Brambilla E."/>
            <person name="Land M."/>
            <person name="Hauser L."/>
            <person name="Chang Y.J."/>
            <person name="Jeffries C.D."/>
            <person name="Brettin T."/>
            <person name="Detter J.C."/>
            <person name="Han C."/>
            <person name="Rohde M."/>
            <person name="Sikorski J."/>
            <person name="Woyke T."/>
            <person name="Bristow J."/>
            <person name="Eisen J.A."/>
            <person name="Markowitz V."/>
            <person name="Hugenholtz P."/>
            <person name="Kyrpides N.C."/>
            <person name="Klenk H.P."/>
        </authorList>
    </citation>
    <scope>NUCLEOTIDE SEQUENCE [LARGE SCALE GENOMIC DNA]</scope>
    <source>
        <strain evidence="3">DSM 17230 / JCM 13409 / AQ1.S1</strain>
    </source>
</reference>
<gene>
    <name evidence="2" type="ordered locus">Igag_1791</name>
</gene>
<feature type="transmembrane region" description="Helical" evidence="1">
    <location>
        <begin position="155"/>
        <end position="176"/>
    </location>
</feature>
<feature type="transmembrane region" description="Helical" evidence="1">
    <location>
        <begin position="228"/>
        <end position="248"/>
    </location>
</feature>
<dbReference type="Proteomes" id="UP000001304">
    <property type="component" value="Chromosome"/>
</dbReference>
<evidence type="ECO:0000313" key="2">
    <source>
        <dbReference type="EMBL" id="ADM28588.1"/>
    </source>
</evidence>
<name>E0SSK3_IGNAA</name>
<sequence length="388" mass="43268">MLWIIIASLAYGILAFLDPFLFTYIAYNLSVSGLYLGILNALWSISYIVSNRLLNNFADSGHNKLLLAISILSISISMPMLSNLNLLNGVIAYVLHSISMASMNLSLSVTLLEYIDSEMWKNITSLQKALSNITRGMMLLIAAFFRSVLTIENMIIIAIIFSVLSLLAMPSILFTFERNMFRFYRNLRSLSLYLKASSSLMFIDRPKVAISIFEKYWNYGQTISIPRIIIAVLMVTALGDYIFTVIPYVLRNIVSLQGMWIAYGIAAILSALILLIVVNAEWSSKSLALGLIMSRMLILIIGFNYVRNETTLTLYIVVSSLLFLLIDVTLYNYFIEGSAGFNTSLYFISREIGSIVGSILGGIFIGFGTNTYLLVSLVIGIVPIILLI</sequence>
<evidence type="ECO:0000313" key="3">
    <source>
        <dbReference type="Proteomes" id="UP000001304"/>
    </source>
</evidence>
<dbReference type="SUPFAM" id="SSF103473">
    <property type="entry name" value="MFS general substrate transporter"/>
    <property type="match status" value="1"/>
</dbReference>
<keyword evidence="1" id="KW-1133">Transmembrane helix</keyword>
<feature type="transmembrane region" description="Helical" evidence="1">
    <location>
        <begin position="25"/>
        <end position="45"/>
    </location>
</feature>
<feature type="transmembrane region" description="Helical" evidence="1">
    <location>
        <begin position="260"/>
        <end position="280"/>
    </location>
</feature>
<dbReference type="InterPro" id="IPR036259">
    <property type="entry name" value="MFS_trans_sf"/>
</dbReference>